<sequence>MSPLYAGLGLLPVRVRRVELALCYLIYLVQLSSHDLACTALQASSALREHNKPSWLSNLDWVIRDLPGSTSHLPPLADLSTESITSLLKSVRADCLHHLHNDIVLFHRLRLLDNRLEPSADGSTSSPIIHLHHYHLVCGSLTPMTFRALPGFIHQFY</sequence>
<dbReference type="AlphaFoldDB" id="A0A6A4GRR1"/>
<dbReference type="OrthoDB" id="2985334at2759"/>
<evidence type="ECO:0000313" key="1">
    <source>
        <dbReference type="EMBL" id="KAE9388348.1"/>
    </source>
</evidence>
<protein>
    <submittedName>
        <fullName evidence="1">Uncharacterized protein</fullName>
    </submittedName>
</protein>
<organism evidence="1 2">
    <name type="scientific">Gymnopus androsaceus JB14</name>
    <dbReference type="NCBI Taxonomy" id="1447944"/>
    <lineage>
        <taxon>Eukaryota</taxon>
        <taxon>Fungi</taxon>
        <taxon>Dikarya</taxon>
        <taxon>Basidiomycota</taxon>
        <taxon>Agaricomycotina</taxon>
        <taxon>Agaricomycetes</taxon>
        <taxon>Agaricomycetidae</taxon>
        <taxon>Agaricales</taxon>
        <taxon>Marasmiineae</taxon>
        <taxon>Omphalotaceae</taxon>
        <taxon>Gymnopus</taxon>
    </lineage>
</organism>
<accession>A0A6A4GRR1</accession>
<reference evidence="1" key="1">
    <citation type="journal article" date="2019" name="Environ. Microbiol.">
        <title>Fungal ecological strategies reflected in gene transcription - a case study of two litter decomposers.</title>
        <authorList>
            <person name="Barbi F."/>
            <person name="Kohler A."/>
            <person name="Barry K."/>
            <person name="Baskaran P."/>
            <person name="Daum C."/>
            <person name="Fauchery L."/>
            <person name="Ihrmark K."/>
            <person name="Kuo A."/>
            <person name="LaButti K."/>
            <person name="Lipzen A."/>
            <person name="Morin E."/>
            <person name="Grigoriev I.V."/>
            <person name="Henrissat B."/>
            <person name="Lindahl B."/>
            <person name="Martin F."/>
        </authorList>
    </citation>
    <scope>NUCLEOTIDE SEQUENCE</scope>
    <source>
        <strain evidence="1">JB14</strain>
    </source>
</reference>
<evidence type="ECO:0000313" key="2">
    <source>
        <dbReference type="Proteomes" id="UP000799118"/>
    </source>
</evidence>
<name>A0A6A4GRR1_9AGAR</name>
<gene>
    <name evidence="1" type="ORF">BT96DRAFT_1004267</name>
</gene>
<proteinExistence type="predicted"/>
<dbReference type="EMBL" id="ML769748">
    <property type="protein sequence ID" value="KAE9388348.1"/>
    <property type="molecule type" value="Genomic_DNA"/>
</dbReference>
<keyword evidence="2" id="KW-1185">Reference proteome</keyword>
<dbReference type="Proteomes" id="UP000799118">
    <property type="component" value="Unassembled WGS sequence"/>
</dbReference>